<evidence type="ECO:0000259" key="7">
    <source>
        <dbReference type="Pfam" id="PF23377"/>
    </source>
</evidence>
<dbReference type="InterPro" id="IPR015943">
    <property type="entry name" value="WD40/YVTN_repeat-like_dom_sf"/>
</dbReference>
<keyword evidence="2 6" id="KW-0853">WD repeat</keyword>
<gene>
    <name evidence="8" type="primary">RvY_13447-1</name>
    <name evidence="8" type="synonym">RvY_13447.1</name>
    <name evidence="8" type="ORF">RvY_13447</name>
</gene>
<evidence type="ECO:0000256" key="2">
    <source>
        <dbReference type="ARBA" id="ARBA00022574"/>
    </source>
</evidence>
<accession>A0A1D1VQ28</accession>
<keyword evidence="5" id="KW-0966">Cell projection</keyword>
<dbReference type="Pfam" id="PF23377">
    <property type="entry name" value="Beta-prop_IFT122_2nd"/>
    <property type="match status" value="1"/>
</dbReference>
<dbReference type="GO" id="GO:0097730">
    <property type="term" value="C:non-motile cilium"/>
    <property type="evidence" value="ECO:0007669"/>
    <property type="project" value="TreeGrafter"/>
</dbReference>
<comment type="caution">
    <text evidence="8">The sequence shown here is derived from an EMBL/GenBank/DDBJ whole genome shotgun (WGS) entry which is preliminary data.</text>
</comment>
<protein>
    <recommendedName>
        <fullName evidence="7">IFT122 second beta-propeller domain-containing protein</fullName>
    </recommendedName>
</protein>
<dbReference type="GO" id="GO:1905515">
    <property type="term" value="P:non-motile cilium assembly"/>
    <property type="evidence" value="ECO:0007669"/>
    <property type="project" value="TreeGrafter"/>
</dbReference>
<dbReference type="PANTHER" id="PTHR12764:SF4">
    <property type="entry name" value="INTRAFLAGELLAR TRANSPORT PROTEIN 122 HOMOLOG"/>
    <property type="match status" value="1"/>
</dbReference>
<proteinExistence type="predicted"/>
<evidence type="ECO:0000256" key="3">
    <source>
        <dbReference type="ARBA" id="ARBA00022737"/>
    </source>
</evidence>
<dbReference type="GO" id="GO:0061512">
    <property type="term" value="P:protein localization to cilium"/>
    <property type="evidence" value="ECO:0007669"/>
    <property type="project" value="TreeGrafter"/>
</dbReference>
<dbReference type="SUPFAM" id="SSF50978">
    <property type="entry name" value="WD40 repeat-like"/>
    <property type="match status" value="2"/>
</dbReference>
<sequence length="578" mass="64983">MFVTRRIWEERFYPTDKGWGVFDIALDPEKRILLIAAFEKGLQRFRLDGQSAAILERSPIKEKHGHRGNVIKVSWHPLGKRFATCGTDSLTIIWKDDFTPEQQVRLAEIPQTLAWNPTVHILITAAGPQLASISVPRDPSLYRLQSNIWCAAWNHIGQIYAVGLDNGAVSVRDRRDNEMCLIHGTLNAPVWDVAWTPAEAPRPDVLVVLDWSCAIGFYQATGKQFRATCKLDFVPLRVSFSPDWHLLYVCAADKKIYVVSIDGVVIGKIAECRSWPLRFLQRRTTSTYKSDFLVIGADGLINMLQIAFDKCWHYHSGLYASRESLVNLSVRSLERNRETTIAVGEAVHKIALYRSLMAVVVPNAVVIYRQNTQEMMLRYEEVTRMAFQRQCNVVLLAAQHVVMVHQAKIEAMNFQGAVTQVCVNVTGGSPGQESLCVALIDGAVIRLFLNQPFLHTLLKIPSVPIGLDVNLNHSKLAVVGENNVIYVYDLASKVMLYQEPGADSCAWNQYHPDMLAFSTGSLLKIKMRENKVHTRRTETPMNGKVIGYAGSKVFYETTEAKAVVVDVPHTMLIHQSKA</sequence>
<dbReference type="SMART" id="SM00320">
    <property type="entry name" value="WD40"/>
    <property type="match status" value="4"/>
</dbReference>
<dbReference type="Pfam" id="PF00400">
    <property type="entry name" value="WD40"/>
    <property type="match status" value="1"/>
</dbReference>
<evidence type="ECO:0000256" key="6">
    <source>
        <dbReference type="PROSITE-ProRule" id="PRU00221"/>
    </source>
</evidence>
<dbReference type="InterPro" id="IPR001680">
    <property type="entry name" value="WD40_rpt"/>
</dbReference>
<dbReference type="GO" id="GO:0035721">
    <property type="term" value="P:intraciliary retrograde transport"/>
    <property type="evidence" value="ECO:0007669"/>
    <property type="project" value="TreeGrafter"/>
</dbReference>
<dbReference type="STRING" id="947166.A0A1D1VQ28"/>
<dbReference type="AlphaFoldDB" id="A0A1D1VQ28"/>
<keyword evidence="3" id="KW-0677">Repeat</keyword>
<reference evidence="8 9" key="1">
    <citation type="journal article" date="2016" name="Nat. Commun.">
        <title>Extremotolerant tardigrade genome and improved radiotolerance of human cultured cells by tardigrade-unique protein.</title>
        <authorList>
            <person name="Hashimoto T."/>
            <person name="Horikawa D.D."/>
            <person name="Saito Y."/>
            <person name="Kuwahara H."/>
            <person name="Kozuka-Hata H."/>
            <person name="Shin-I T."/>
            <person name="Minakuchi Y."/>
            <person name="Ohishi K."/>
            <person name="Motoyama A."/>
            <person name="Aizu T."/>
            <person name="Enomoto A."/>
            <person name="Kondo K."/>
            <person name="Tanaka S."/>
            <person name="Hara Y."/>
            <person name="Koshikawa S."/>
            <person name="Sagara H."/>
            <person name="Miura T."/>
            <person name="Yokobori S."/>
            <person name="Miyagawa K."/>
            <person name="Suzuki Y."/>
            <person name="Kubo T."/>
            <person name="Oyama M."/>
            <person name="Kohara Y."/>
            <person name="Fujiyama A."/>
            <person name="Arakawa K."/>
            <person name="Katayama T."/>
            <person name="Toyoda A."/>
            <person name="Kunieda T."/>
        </authorList>
    </citation>
    <scope>NUCLEOTIDE SEQUENCE [LARGE SCALE GENOMIC DNA]</scope>
    <source>
        <strain evidence="8 9">YOKOZUNA-1</strain>
    </source>
</reference>
<feature type="domain" description="IFT122 second beta-propeller" evidence="7">
    <location>
        <begin position="315"/>
        <end position="555"/>
    </location>
</feature>
<dbReference type="EMBL" id="BDGG01000009">
    <property type="protein sequence ID" value="GAV02946.1"/>
    <property type="molecule type" value="Genomic_DNA"/>
</dbReference>
<feature type="repeat" description="WD" evidence="6">
    <location>
        <begin position="63"/>
        <end position="95"/>
    </location>
</feature>
<organism evidence="8 9">
    <name type="scientific">Ramazzottius varieornatus</name>
    <name type="common">Water bear</name>
    <name type="synonym">Tardigrade</name>
    <dbReference type="NCBI Taxonomy" id="947166"/>
    <lineage>
        <taxon>Eukaryota</taxon>
        <taxon>Metazoa</taxon>
        <taxon>Ecdysozoa</taxon>
        <taxon>Tardigrada</taxon>
        <taxon>Eutardigrada</taxon>
        <taxon>Parachela</taxon>
        <taxon>Hypsibioidea</taxon>
        <taxon>Ramazzottiidae</taxon>
        <taxon>Ramazzottius</taxon>
    </lineage>
</organism>
<name>A0A1D1VQ28_RAMVA</name>
<dbReference type="InterPro" id="IPR039857">
    <property type="entry name" value="Ift122/121"/>
</dbReference>
<dbReference type="GO" id="GO:0030991">
    <property type="term" value="C:intraciliary transport particle A"/>
    <property type="evidence" value="ECO:0007669"/>
    <property type="project" value="TreeGrafter"/>
</dbReference>
<dbReference type="PANTHER" id="PTHR12764">
    <property type="entry name" value="WD REPEAT DOMAIN-RELATED"/>
    <property type="match status" value="1"/>
</dbReference>
<dbReference type="InterPro" id="IPR036322">
    <property type="entry name" value="WD40_repeat_dom_sf"/>
</dbReference>
<dbReference type="PROSITE" id="PS50082">
    <property type="entry name" value="WD_REPEATS_2"/>
    <property type="match status" value="1"/>
</dbReference>
<keyword evidence="9" id="KW-1185">Reference proteome</keyword>
<keyword evidence="4" id="KW-0969">Cilium</keyword>
<evidence type="ECO:0000256" key="4">
    <source>
        <dbReference type="ARBA" id="ARBA00023069"/>
    </source>
</evidence>
<evidence type="ECO:0000313" key="8">
    <source>
        <dbReference type="EMBL" id="GAV02946.1"/>
    </source>
</evidence>
<evidence type="ECO:0000256" key="5">
    <source>
        <dbReference type="ARBA" id="ARBA00023273"/>
    </source>
</evidence>
<dbReference type="Gene3D" id="2.130.10.10">
    <property type="entry name" value="YVTN repeat-like/Quinoprotein amine dehydrogenase"/>
    <property type="match status" value="2"/>
</dbReference>
<comment type="subcellular location">
    <subcellularLocation>
        <location evidence="1">Cell projection</location>
        <location evidence="1">Cilium</location>
    </subcellularLocation>
</comment>
<evidence type="ECO:0000256" key="1">
    <source>
        <dbReference type="ARBA" id="ARBA00004138"/>
    </source>
</evidence>
<dbReference type="Proteomes" id="UP000186922">
    <property type="component" value="Unassembled WGS sequence"/>
</dbReference>
<dbReference type="InterPro" id="IPR056152">
    <property type="entry name" value="Beta-prop_IFT122_2nd"/>
</dbReference>
<dbReference type="OrthoDB" id="10255582at2759"/>
<evidence type="ECO:0000313" key="9">
    <source>
        <dbReference type="Proteomes" id="UP000186922"/>
    </source>
</evidence>